<dbReference type="PANTHER" id="PTHR35561">
    <property type="entry name" value="RNA 2',3'-CYCLIC PHOSPHODIESTERASE"/>
    <property type="match status" value="1"/>
</dbReference>
<dbReference type="AlphaFoldDB" id="S3UZ44"/>
<dbReference type="STRING" id="1193011.LEP1GSC058_3242"/>
<dbReference type="GO" id="GO:0016874">
    <property type="term" value="F:ligase activity"/>
    <property type="evidence" value="ECO:0007669"/>
    <property type="project" value="UniProtKB-KW"/>
</dbReference>
<dbReference type="NCBIfam" id="TIGR02258">
    <property type="entry name" value="2_5_ligase"/>
    <property type="match status" value="1"/>
</dbReference>
<gene>
    <name evidence="3" type="ORF">LEP1GSC058_3242</name>
</gene>
<comment type="function">
    <text evidence="2">Hydrolyzes RNA 2',3'-cyclic phosphodiester to an RNA 2'-phosphomonoester.</text>
</comment>
<organism evidence="3 4">
    <name type="scientific">Leptospira fainei serovar Hurstbridge str. BUT 6</name>
    <dbReference type="NCBI Taxonomy" id="1193011"/>
    <lineage>
        <taxon>Bacteria</taxon>
        <taxon>Pseudomonadati</taxon>
        <taxon>Spirochaetota</taxon>
        <taxon>Spirochaetia</taxon>
        <taxon>Leptospirales</taxon>
        <taxon>Leptospiraceae</taxon>
        <taxon>Leptospira</taxon>
    </lineage>
</organism>
<dbReference type="EMBL" id="AKWZ02000010">
    <property type="protein sequence ID" value="EPG73614.1"/>
    <property type="molecule type" value="Genomic_DNA"/>
</dbReference>
<feature type="active site" description="Proton donor" evidence="2">
    <location>
        <position position="36"/>
    </location>
</feature>
<keyword evidence="4" id="KW-1185">Reference proteome</keyword>
<comment type="similarity">
    <text evidence="2">Belongs to the 2H phosphoesterase superfamily. ThpR family.</text>
</comment>
<sequence>MRIFLGISLPDRVREVLAGICYGLEGARWVSPENFHITLVFLGEISPDKVEQVHEICASIVVKPFSVSLNGLGWFRQKSPSILYVRVDRSVELQELQKTLESGCRRFGFSVEKREYVPHVTIGRLRDVAQGKAMVYLDEFESINAPAFEVNEFHIYSSRSGGEGPIYRIEDSFSLGES</sequence>
<evidence type="ECO:0000313" key="4">
    <source>
        <dbReference type="Proteomes" id="UP000014540"/>
    </source>
</evidence>
<dbReference type="InterPro" id="IPR009097">
    <property type="entry name" value="Cyclic_Pdiesterase"/>
</dbReference>
<reference evidence="3" key="1">
    <citation type="submission" date="2013-04" db="EMBL/GenBank/DDBJ databases">
        <authorList>
            <person name="Harkins D.M."/>
            <person name="Durkin A.S."/>
            <person name="Selengut J.D."/>
            <person name="Sanka R."/>
            <person name="DePew J."/>
            <person name="Purushe J."/>
            <person name="Ahmed A."/>
            <person name="van der Linden H."/>
            <person name="Goris M.G.A."/>
            <person name="Hartskeerl R.A."/>
            <person name="Vinetz J.M."/>
            <person name="Sutton G.G."/>
            <person name="Nelson W.C."/>
            <person name="Fouts D.E."/>
        </authorList>
    </citation>
    <scope>NUCLEOTIDE SEQUENCE [LARGE SCALE GENOMIC DNA]</scope>
    <source>
        <strain evidence="3">BUT 6</strain>
    </source>
</reference>
<accession>S3UZ44</accession>
<proteinExistence type="inferred from homology"/>
<evidence type="ECO:0000313" key="3">
    <source>
        <dbReference type="EMBL" id="EPG73614.1"/>
    </source>
</evidence>
<dbReference type="PANTHER" id="PTHR35561:SF1">
    <property type="entry name" value="RNA 2',3'-CYCLIC PHOSPHODIESTERASE"/>
    <property type="match status" value="1"/>
</dbReference>
<feature type="active site" description="Proton acceptor" evidence="2">
    <location>
        <position position="119"/>
    </location>
</feature>
<keyword evidence="3" id="KW-0436">Ligase</keyword>
<dbReference type="Proteomes" id="UP000014540">
    <property type="component" value="Unassembled WGS sequence"/>
</dbReference>
<evidence type="ECO:0000256" key="1">
    <source>
        <dbReference type="ARBA" id="ARBA00022801"/>
    </source>
</evidence>
<feature type="short sequence motif" description="HXTX 1" evidence="2">
    <location>
        <begin position="36"/>
        <end position="39"/>
    </location>
</feature>
<dbReference type="RefSeq" id="WP_016550091.1">
    <property type="nucleotide sequence ID" value="NZ_AKWZ02000010.1"/>
</dbReference>
<feature type="short sequence motif" description="HXTX 2" evidence="2">
    <location>
        <begin position="119"/>
        <end position="122"/>
    </location>
</feature>
<dbReference type="GO" id="GO:0008664">
    <property type="term" value="F:RNA 2',3'-cyclic 3'-phosphodiesterase activity"/>
    <property type="evidence" value="ECO:0007669"/>
    <property type="project" value="UniProtKB-EC"/>
</dbReference>
<name>S3UZ44_9LEPT</name>
<evidence type="ECO:0000256" key="2">
    <source>
        <dbReference type="HAMAP-Rule" id="MF_01940"/>
    </source>
</evidence>
<dbReference type="Pfam" id="PF13563">
    <property type="entry name" value="2_5_RNA_ligase2"/>
    <property type="match status" value="1"/>
</dbReference>
<dbReference type="EC" id="3.1.4.58" evidence="2"/>
<comment type="caution">
    <text evidence="3">The sequence shown here is derived from an EMBL/GenBank/DDBJ whole genome shotgun (WGS) entry which is preliminary data.</text>
</comment>
<keyword evidence="1 2" id="KW-0378">Hydrolase</keyword>
<dbReference type="OrthoDB" id="9789350at2"/>
<dbReference type="Gene3D" id="3.90.1140.10">
    <property type="entry name" value="Cyclic phosphodiesterase"/>
    <property type="match status" value="1"/>
</dbReference>
<dbReference type="HAMAP" id="MF_01940">
    <property type="entry name" value="RNA_CPDase"/>
    <property type="match status" value="1"/>
</dbReference>
<protein>
    <recommendedName>
        <fullName evidence="2">RNA 2',3'-cyclic phosphodiesterase</fullName>
        <shortName evidence="2">RNA 2',3'-CPDase</shortName>
        <ecNumber evidence="2">3.1.4.58</ecNumber>
    </recommendedName>
</protein>
<dbReference type="InterPro" id="IPR004175">
    <property type="entry name" value="RNA_CPDase"/>
</dbReference>
<comment type="catalytic activity">
    <reaction evidence="2">
        <text>a 3'-end 2',3'-cyclophospho-ribonucleotide-RNA + H2O = a 3'-end 2'-phospho-ribonucleotide-RNA + H(+)</text>
        <dbReference type="Rhea" id="RHEA:11828"/>
        <dbReference type="Rhea" id="RHEA-COMP:10464"/>
        <dbReference type="Rhea" id="RHEA-COMP:17353"/>
        <dbReference type="ChEBI" id="CHEBI:15377"/>
        <dbReference type="ChEBI" id="CHEBI:15378"/>
        <dbReference type="ChEBI" id="CHEBI:83064"/>
        <dbReference type="ChEBI" id="CHEBI:173113"/>
        <dbReference type="EC" id="3.1.4.58"/>
    </reaction>
</comment>
<dbReference type="SUPFAM" id="SSF55144">
    <property type="entry name" value="LigT-like"/>
    <property type="match status" value="1"/>
</dbReference>
<dbReference type="GO" id="GO:0004113">
    <property type="term" value="F:2',3'-cyclic-nucleotide 3'-phosphodiesterase activity"/>
    <property type="evidence" value="ECO:0007669"/>
    <property type="project" value="InterPro"/>
</dbReference>